<sequence>MERSSDVVLEAYTELWFRHRRSKGQEKVKMVPWYLAYVGRDKGEDPTNHGRHRRRADRVVDRVHCWRGKGQDMNCKVLARKEAEDEDSGIRSMHLFLFHCSCSKGGCDSTYRPGIEMMFNGGDDSDYDFVWIGDGQTDMVKRSDWPSWVEASAIDTHGD</sequence>
<organism evidence="1 2">
    <name type="scientific">Periconia macrospinosa</name>
    <dbReference type="NCBI Taxonomy" id="97972"/>
    <lineage>
        <taxon>Eukaryota</taxon>
        <taxon>Fungi</taxon>
        <taxon>Dikarya</taxon>
        <taxon>Ascomycota</taxon>
        <taxon>Pezizomycotina</taxon>
        <taxon>Dothideomycetes</taxon>
        <taxon>Pleosporomycetidae</taxon>
        <taxon>Pleosporales</taxon>
        <taxon>Massarineae</taxon>
        <taxon>Periconiaceae</taxon>
        <taxon>Periconia</taxon>
    </lineage>
</organism>
<gene>
    <name evidence="1" type="ORF">DM02DRAFT_189944</name>
</gene>
<dbReference type="AlphaFoldDB" id="A0A2V1DBC5"/>
<dbReference type="Proteomes" id="UP000244855">
    <property type="component" value="Unassembled WGS sequence"/>
</dbReference>
<protein>
    <submittedName>
        <fullName evidence="1">Uncharacterized protein</fullName>
    </submittedName>
</protein>
<name>A0A2V1DBC5_9PLEO</name>
<evidence type="ECO:0000313" key="2">
    <source>
        <dbReference type="Proteomes" id="UP000244855"/>
    </source>
</evidence>
<accession>A0A2V1DBC5</accession>
<reference evidence="1 2" key="1">
    <citation type="journal article" date="2018" name="Sci. Rep.">
        <title>Comparative genomics provides insights into the lifestyle and reveals functional heterogeneity of dark septate endophytic fungi.</title>
        <authorList>
            <person name="Knapp D.G."/>
            <person name="Nemeth J.B."/>
            <person name="Barry K."/>
            <person name="Hainaut M."/>
            <person name="Henrissat B."/>
            <person name="Johnson J."/>
            <person name="Kuo A."/>
            <person name="Lim J.H.P."/>
            <person name="Lipzen A."/>
            <person name="Nolan M."/>
            <person name="Ohm R.A."/>
            <person name="Tamas L."/>
            <person name="Grigoriev I.V."/>
            <person name="Spatafora J.W."/>
            <person name="Nagy L.G."/>
            <person name="Kovacs G.M."/>
        </authorList>
    </citation>
    <scope>NUCLEOTIDE SEQUENCE [LARGE SCALE GENOMIC DNA]</scope>
    <source>
        <strain evidence="1 2">DSE2036</strain>
    </source>
</reference>
<dbReference type="EMBL" id="KZ805533">
    <property type="protein sequence ID" value="PVH94474.1"/>
    <property type="molecule type" value="Genomic_DNA"/>
</dbReference>
<evidence type="ECO:0000313" key="1">
    <source>
        <dbReference type="EMBL" id="PVH94474.1"/>
    </source>
</evidence>
<keyword evidence="2" id="KW-1185">Reference proteome</keyword>
<proteinExistence type="predicted"/>